<name>A0A9P0MD31_ACAOB</name>
<reference evidence="8" key="1">
    <citation type="submission" date="2022-03" db="EMBL/GenBank/DDBJ databases">
        <authorList>
            <person name="Sayadi A."/>
        </authorList>
    </citation>
    <scope>NUCLEOTIDE SEQUENCE</scope>
</reference>
<dbReference type="GO" id="GO:0012505">
    <property type="term" value="C:endomembrane system"/>
    <property type="evidence" value="ECO:0007669"/>
    <property type="project" value="TreeGrafter"/>
</dbReference>
<keyword evidence="4 7" id="KW-1133">Transmembrane helix</keyword>
<evidence type="ECO:0000256" key="4">
    <source>
        <dbReference type="ARBA" id="ARBA00022989"/>
    </source>
</evidence>
<dbReference type="PANTHER" id="PTHR33966">
    <property type="entry name" value="PROTEIN ODR-4 HOMOLOG"/>
    <property type="match status" value="1"/>
</dbReference>
<evidence type="ECO:0000256" key="7">
    <source>
        <dbReference type="SAM" id="Phobius"/>
    </source>
</evidence>
<keyword evidence="9" id="KW-1185">Reference proteome</keyword>
<comment type="subcellular location">
    <subcellularLocation>
        <location evidence="1">Membrane</location>
    </subcellularLocation>
</comment>
<sequence length="425" mass="48050">MVRNILASDNVLSFFICAPKDGSGVVGLIIGQCGADRDYVFYLARSPAKRDKRSSFDDIEEDLVLDHAKQISRMLPGGMNILGIVVSHPEDVTSPLHPKVKSLLSNLCKTLDYNRFYGNAKKEMIILSFIPKPQKYICKEYNISNGTLQLADFKFTSKKLKWYRIDCALLIDELYYLDKEENKSSLEEHIKAILEQIQKKLNNVEFIIDNQYKNKDECIESYFKKKISKRGSKKDDADDDRPLTALALFKQDFPSSPSMHQVKESSGSLKMTGKIISRIWVQSKTTVAEISEFLKQDIMCSLASRCEMHVDSLTEEEISEGINCIHEPPRRVLISLPDIEPMFSDYLFPGEGPLGAKTSLEELFGVKFEGKLISEDLEGEADMSKFYDSKVVIKLESTSSGKFMYSAIGLAVIILLVALLIHTYL</sequence>
<evidence type="ECO:0000313" key="8">
    <source>
        <dbReference type="EMBL" id="CAH2011791.1"/>
    </source>
</evidence>
<keyword evidence="6" id="KW-0175">Coiled coil</keyword>
<dbReference type="Proteomes" id="UP001152888">
    <property type="component" value="Unassembled WGS sequence"/>
</dbReference>
<evidence type="ECO:0000313" key="9">
    <source>
        <dbReference type="Proteomes" id="UP001152888"/>
    </source>
</evidence>
<dbReference type="EMBL" id="CAKOFQ010008119">
    <property type="protein sequence ID" value="CAH2011791.1"/>
    <property type="molecule type" value="Genomic_DNA"/>
</dbReference>
<organism evidence="8 9">
    <name type="scientific">Acanthoscelides obtectus</name>
    <name type="common">Bean weevil</name>
    <name type="synonym">Bruchus obtectus</name>
    <dbReference type="NCBI Taxonomy" id="200917"/>
    <lineage>
        <taxon>Eukaryota</taxon>
        <taxon>Metazoa</taxon>
        <taxon>Ecdysozoa</taxon>
        <taxon>Arthropoda</taxon>
        <taxon>Hexapoda</taxon>
        <taxon>Insecta</taxon>
        <taxon>Pterygota</taxon>
        <taxon>Neoptera</taxon>
        <taxon>Endopterygota</taxon>
        <taxon>Coleoptera</taxon>
        <taxon>Polyphaga</taxon>
        <taxon>Cucujiformia</taxon>
        <taxon>Chrysomeloidea</taxon>
        <taxon>Chrysomelidae</taxon>
        <taxon>Bruchinae</taxon>
        <taxon>Bruchini</taxon>
        <taxon>Acanthoscelides</taxon>
    </lineage>
</organism>
<evidence type="ECO:0000256" key="1">
    <source>
        <dbReference type="ARBA" id="ARBA00004370"/>
    </source>
</evidence>
<feature type="coiled-coil region" evidence="6">
    <location>
        <begin position="176"/>
        <end position="203"/>
    </location>
</feature>
<comment type="similarity">
    <text evidence="2">Belongs to the ODR-4 family.</text>
</comment>
<keyword evidence="5 7" id="KW-0472">Membrane</keyword>
<accession>A0A9P0MD31</accession>
<evidence type="ECO:0000256" key="5">
    <source>
        <dbReference type="ARBA" id="ARBA00023136"/>
    </source>
</evidence>
<dbReference type="GO" id="GO:0016020">
    <property type="term" value="C:membrane"/>
    <property type="evidence" value="ECO:0007669"/>
    <property type="project" value="UniProtKB-SubCell"/>
</dbReference>
<dbReference type="GO" id="GO:0008104">
    <property type="term" value="P:intracellular protein localization"/>
    <property type="evidence" value="ECO:0007669"/>
    <property type="project" value="TreeGrafter"/>
</dbReference>
<evidence type="ECO:0000256" key="6">
    <source>
        <dbReference type="SAM" id="Coils"/>
    </source>
</evidence>
<dbReference type="OrthoDB" id="21458at2759"/>
<evidence type="ECO:0000256" key="2">
    <source>
        <dbReference type="ARBA" id="ARBA00010131"/>
    </source>
</evidence>
<comment type="caution">
    <text evidence="8">The sequence shown here is derived from an EMBL/GenBank/DDBJ whole genome shotgun (WGS) entry which is preliminary data.</text>
</comment>
<dbReference type="InterPro" id="IPR029454">
    <property type="entry name" value="ODR-4-like"/>
</dbReference>
<evidence type="ECO:0000256" key="3">
    <source>
        <dbReference type="ARBA" id="ARBA00022692"/>
    </source>
</evidence>
<dbReference type="Pfam" id="PF14778">
    <property type="entry name" value="ODR4-like"/>
    <property type="match status" value="1"/>
</dbReference>
<feature type="transmembrane region" description="Helical" evidence="7">
    <location>
        <begin position="403"/>
        <end position="421"/>
    </location>
</feature>
<gene>
    <name evidence="8" type="ORF">ACAOBT_LOCUS32415</name>
</gene>
<protein>
    <submittedName>
        <fullName evidence="8">Uncharacterized protein</fullName>
    </submittedName>
</protein>
<keyword evidence="3 7" id="KW-0812">Transmembrane</keyword>
<dbReference type="AlphaFoldDB" id="A0A9P0MD31"/>
<proteinExistence type="inferred from homology"/>
<dbReference type="PANTHER" id="PTHR33966:SF1">
    <property type="entry name" value="PROTEIN ODR-4 HOMOLOG"/>
    <property type="match status" value="1"/>
</dbReference>